<dbReference type="GO" id="GO:0016020">
    <property type="term" value="C:membrane"/>
    <property type="evidence" value="ECO:0007669"/>
    <property type="project" value="InterPro"/>
</dbReference>
<evidence type="ECO:0000256" key="7">
    <source>
        <dbReference type="ARBA" id="ARBA00022840"/>
    </source>
</evidence>
<feature type="transmembrane region" description="Helical" evidence="10">
    <location>
        <begin position="174"/>
        <end position="199"/>
    </location>
</feature>
<dbReference type="Gene3D" id="3.30.565.10">
    <property type="entry name" value="Histidine kinase-like ATPase, C-terminal domain"/>
    <property type="match status" value="1"/>
</dbReference>
<keyword evidence="4" id="KW-0808">Transferase</keyword>
<dbReference type="InterPro" id="IPR036890">
    <property type="entry name" value="HATPase_C_sf"/>
</dbReference>
<dbReference type="Pfam" id="PF02518">
    <property type="entry name" value="HATPase_c"/>
    <property type="match status" value="1"/>
</dbReference>
<feature type="region of interest" description="Disordered" evidence="9">
    <location>
        <begin position="440"/>
        <end position="459"/>
    </location>
</feature>
<feature type="transmembrane region" description="Helical" evidence="10">
    <location>
        <begin position="93"/>
        <end position="123"/>
    </location>
</feature>
<dbReference type="CDD" id="cd16917">
    <property type="entry name" value="HATPase_UhpB-NarQ-NarX-like"/>
    <property type="match status" value="1"/>
</dbReference>
<dbReference type="InterPro" id="IPR011712">
    <property type="entry name" value="Sig_transdc_His_kin_sub3_dim/P"/>
</dbReference>
<organism evidence="13">
    <name type="scientific">Actinoplanes friuliensis</name>
    <dbReference type="NCBI Taxonomy" id="196914"/>
    <lineage>
        <taxon>Bacteria</taxon>
        <taxon>Bacillati</taxon>
        <taxon>Actinomycetota</taxon>
        <taxon>Actinomycetes</taxon>
        <taxon>Micromonosporales</taxon>
        <taxon>Micromonosporaceae</taxon>
        <taxon>Actinoplanes</taxon>
    </lineage>
</organism>
<dbReference type="PANTHER" id="PTHR24421:SF10">
    <property type="entry name" value="NITRATE_NITRITE SENSOR PROTEIN NARQ"/>
    <property type="match status" value="1"/>
</dbReference>
<dbReference type="Pfam" id="PF07730">
    <property type="entry name" value="HisKA_3"/>
    <property type="match status" value="1"/>
</dbReference>
<dbReference type="GO" id="GO:0000155">
    <property type="term" value="F:phosphorelay sensor kinase activity"/>
    <property type="evidence" value="ECO:0007669"/>
    <property type="project" value="InterPro"/>
</dbReference>
<feature type="domain" description="Signal transduction histidine kinase subgroup 3 dimerisation and phosphoacceptor" evidence="12">
    <location>
        <begin position="273"/>
        <end position="337"/>
    </location>
</feature>
<keyword evidence="10" id="KW-0812">Transmembrane</keyword>
<name>A3KFH2_9ACTN</name>
<evidence type="ECO:0000256" key="1">
    <source>
        <dbReference type="ARBA" id="ARBA00000085"/>
    </source>
</evidence>
<protein>
    <recommendedName>
        <fullName evidence="2">histidine kinase</fullName>
        <ecNumber evidence="2">2.7.13.3</ecNumber>
    </recommendedName>
</protein>
<evidence type="ECO:0000313" key="13">
    <source>
        <dbReference type="EMBL" id="CAM56777.1"/>
    </source>
</evidence>
<dbReference type="EC" id="2.7.13.3" evidence="2"/>
<keyword evidence="6" id="KW-0418">Kinase</keyword>
<evidence type="ECO:0000256" key="6">
    <source>
        <dbReference type="ARBA" id="ARBA00022777"/>
    </source>
</evidence>
<keyword evidence="10" id="KW-0472">Membrane</keyword>
<keyword evidence="10" id="KW-1133">Transmembrane helix</keyword>
<evidence type="ECO:0000256" key="2">
    <source>
        <dbReference type="ARBA" id="ARBA00012438"/>
    </source>
</evidence>
<gene>
    <name evidence="13" type="primary">regD</name>
</gene>
<dbReference type="InterPro" id="IPR050482">
    <property type="entry name" value="Sensor_HK_TwoCompSys"/>
</dbReference>
<evidence type="ECO:0000259" key="12">
    <source>
        <dbReference type="Pfam" id="PF07730"/>
    </source>
</evidence>
<proteinExistence type="predicted"/>
<evidence type="ECO:0000256" key="4">
    <source>
        <dbReference type="ARBA" id="ARBA00022679"/>
    </source>
</evidence>
<dbReference type="GO" id="GO:0005524">
    <property type="term" value="F:ATP binding"/>
    <property type="evidence" value="ECO:0007669"/>
    <property type="project" value="UniProtKB-KW"/>
</dbReference>
<keyword evidence="7" id="KW-0067">ATP-binding</keyword>
<dbReference type="PANTHER" id="PTHR24421">
    <property type="entry name" value="NITRATE/NITRITE SENSOR PROTEIN NARX-RELATED"/>
    <property type="match status" value="1"/>
</dbReference>
<feature type="transmembrane region" description="Helical" evidence="10">
    <location>
        <begin position="211"/>
        <end position="235"/>
    </location>
</feature>
<keyword evidence="3" id="KW-0597">Phosphoprotein</keyword>
<dbReference type="AlphaFoldDB" id="A3KFH2"/>
<evidence type="ECO:0000256" key="10">
    <source>
        <dbReference type="SAM" id="Phobius"/>
    </source>
</evidence>
<evidence type="ECO:0000256" key="3">
    <source>
        <dbReference type="ARBA" id="ARBA00022553"/>
    </source>
</evidence>
<keyword evidence="8" id="KW-0902">Two-component regulatory system</keyword>
<dbReference type="EMBL" id="AJ488769">
    <property type="protein sequence ID" value="CAM56777.1"/>
    <property type="molecule type" value="Genomic_DNA"/>
</dbReference>
<evidence type="ECO:0000256" key="9">
    <source>
        <dbReference type="SAM" id="MobiDB-lite"/>
    </source>
</evidence>
<comment type="catalytic activity">
    <reaction evidence="1">
        <text>ATP + protein L-histidine = ADP + protein N-phospho-L-histidine.</text>
        <dbReference type="EC" id="2.7.13.3"/>
    </reaction>
</comment>
<sequence>MSVTVERAVIVIHQCRRSIPAIVAVPRPGIRADSAGSCQRRGHGPAAGALAGPVSKPVKSPIVPGDPSDITVPQNHSGNDTAKAPEVSFTNRALGFVAGILTALLEAGYFVVVGAVLGPAMLWPRTRAAAIRRFLVGVRWLTELELRRRSRFFDDLFPVERDDQKALPYLTSHLAAGLLSAIVVGLLGFGLVLVVLVTRGMIRGSLGIWDLLAQVLLGGVLLFLDIQGIITLAGLDGRLARRYFGPSEREMLKRRIAELSASRAGIVRAVDSERQRIERDLHDGVQQRLVALAMLLGRARRHRDPVEAGRLMEQAHRESEEVLVELREVAWRAYPSALDNLGLPEALAGVAERSSIPVRVRIDLDTPLPRPVETATYFVVSEAVTNAVKHSGAAAIGVAIERRSGCVHVRITDDGAGGADPAGSGLSGLGLRVAALDGRMSVGSPPGGPTEITVEIPCE</sequence>
<dbReference type="Gene3D" id="1.20.5.1930">
    <property type="match status" value="1"/>
</dbReference>
<evidence type="ECO:0000259" key="11">
    <source>
        <dbReference type="Pfam" id="PF02518"/>
    </source>
</evidence>
<evidence type="ECO:0000256" key="8">
    <source>
        <dbReference type="ARBA" id="ARBA00023012"/>
    </source>
</evidence>
<dbReference type="GO" id="GO:0046983">
    <property type="term" value="F:protein dimerization activity"/>
    <property type="evidence" value="ECO:0007669"/>
    <property type="project" value="InterPro"/>
</dbReference>
<feature type="domain" description="Histidine kinase/HSP90-like ATPase" evidence="11">
    <location>
        <begin position="376"/>
        <end position="458"/>
    </location>
</feature>
<accession>A3KFH2</accession>
<dbReference type="InterPro" id="IPR003594">
    <property type="entry name" value="HATPase_dom"/>
</dbReference>
<evidence type="ECO:0000256" key="5">
    <source>
        <dbReference type="ARBA" id="ARBA00022741"/>
    </source>
</evidence>
<dbReference type="SUPFAM" id="SSF55874">
    <property type="entry name" value="ATPase domain of HSP90 chaperone/DNA topoisomerase II/histidine kinase"/>
    <property type="match status" value="1"/>
</dbReference>
<keyword evidence="5" id="KW-0547">Nucleotide-binding</keyword>
<reference evidence="13" key="1">
    <citation type="journal article" date="2005" name="Microbiology (Mosc.)">
        <title>An acyl-CoA dehydrogenase is involved in the formation of the cis3 doublebond in the acyl residue of the lipopeptide antibiotic friulimicin inActinoplanes friuliensis.</title>
        <authorList>
            <person name="Heinzelmann E."/>
            <person name="Berger S."/>
            <person name="Muller C."/>
            <person name="Hartner T."/>
            <person name="Poralla K."/>
            <person name="Wohlleben W."/>
            <person name="Schwartz D."/>
        </authorList>
    </citation>
    <scope>NUCLEOTIDE SEQUENCE</scope>
</reference>